<dbReference type="PROSITE" id="PS50011">
    <property type="entry name" value="PROTEIN_KINASE_DOM"/>
    <property type="match status" value="1"/>
</dbReference>
<dbReference type="PROSITE" id="PS00108">
    <property type="entry name" value="PROTEIN_KINASE_ST"/>
    <property type="match status" value="1"/>
</dbReference>
<protein>
    <submittedName>
        <fullName evidence="2">TKL protein kinase</fullName>
    </submittedName>
</protein>
<sequence>MQSPYIVQLLGASWRIPSDLQMVLEWMDRGDLRSVLYKTAPSTPNEASASFSWDEKIECMLSIVEGLVYLHSMNILHRDLKSRNILLDSTKGTKLTDFGTSREMSTETMTIGVGTFRWMAPEVLHDCYYSTAADVYSFGVVLSELSTHEIPYYDLCNEKGQRLGDTAIMSRVMSGSTAPTFGTSTPSWVLDLGKACIATSPESRPTAIQIAHVIRQHIQTAL</sequence>
<evidence type="ECO:0000259" key="1">
    <source>
        <dbReference type="PROSITE" id="PS50011"/>
    </source>
</evidence>
<dbReference type="Pfam" id="PF00069">
    <property type="entry name" value="Pkinase"/>
    <property type="match status" value="1"/>
</dbReference>
<accession>T0S6H4</accession>
<feature type="domain" description="Protein kinase" evidence="1">
    <location>
        <begin position="1"/>
        <end position="220"/>
    </location>
</feature>
<dbReference type="InterPro" id="IPR000719">
    <property type="entry name" value="Prot_kinase_dom"/>
</dbReference>
<keyword evidence="3" id="KW-1185">Reference proteome</keyword>
<dbReference type="RefSeq" id="XP_008607949.1">
    <property type="nucleotide sequence ID" value="XM_008609727.1"/>
</dbReference>
<dbReference type="GeneID" id="19944798"/>
<evidence type="ECO:0000313" key="2">
    <source>
        <dbReference type="EMBL" id="EQC38357.1"/>
    </source>
</evidence>
<dbReference type="InterPro" id="IPR051681">
    <property type="entry name" value="Ser/Thr_Kinases-Pseudokinases"/>
</dbReference>
<dbReference type="PANTHER" id="PTHR44329:SF214">
    <property type="entry name" value="PROTEIN KINASE DOMAIN-CONTAINING PROTEIN"/>
    <property type="match status" value="1"/>
</dbReference>
<dbReference type="InterPro" id="IPR008271">
    <property type="entry name" value="Ser/Thr_kinase_AS"/>
</dbReference>
<dbReference type="Gene3D" id="1.10.510.10">
    <property type="entry name" value="Transferase(Phosphotransferase) domain 1"/>
    <property type="match status" value="1"/>
</dbReference>
<dbReference type="InterPro" id="IPR001245">
    <property type="entry name" value="Ser-Thr/Tyr_kinase_cat_dom"/>
</dbReference>
<dbReference type="eggNOG" id="KOG0192">
    <property type="taxonomic scope" value="Eukaryota"/>
</dbReference>
<dbReference type="OrthoDB" id="75074at2759"/>
<dbReference type="PRINTS" id="PR00109">
    <property type="entry name" value="TYRKINASE"/>
</dbReference>
<keyword evidence="2" id="KW-0808">Transferase</keyword>
<dbReference type="GO" id="GO:0005524">
    <property type="term" value="F:ATP binding"/>
    <property type="evidence" value="ECO:0007669"/>
    <property type="project" value="InterPro"/>
</dbReference>
<keyword evidence="2" id="KW-0418">Kinase</keyword>
<dbReference type="InterPro" id="IPR011009">
    <property type="entry name" value="Kinase-like_dom_sf"/>
</dbReference>
<dbReference type="SMART" id="SM00220">
    <property type="entry name" value="S_TKc"/>
    <property type="match status" value="1"/>
</dbReference>
<dbReference type="Proteomes" id="UP000030762">
    <property type="component" value="Unassembled WGS sequence"/>
</dbReference>
<dbReference type="SUPFAM" id="SSF56112">
    <property type="entry name" value="Protein kinase-like (PK-like)"/>
    <property type="match status" value="1"/>
</dbReference>
<dbReference type="PANTHER" id="PTHR44329">
    <property type="entry name" value="SERINE/THREONINE-PROTEIN KINASE TNNI3K-RELATED"/>
    <property type="match status" value="1"/>
</dbReference>
<dbReference type="PIRSF" id="PIRSF000654">
    <property type="entry name" value="Integrin-linked_kinase"/>
    <property type="match status" value="1"/>
</dbReference>
<organism evidence="2 3">
    <name type="scientific">Saprolegnia diclina (strain VS20)</name>
    <dbReference type="NCBI Taxonomy" id="1156394"/>
    <lineage>
        <taxon>Eukaryota</taxon>
        <taxon>Sar</taxon>
        <taxon>Stramenopiles</taxon>
        <taxon>Oomycota</taxon>
        <taxon>Saprolegniomycetes</taxon>
        <taxon>Saprolegniales</taxon>
        <taxon>Saprolegniaceae</taxon>
        <taxon>Saprolegnia</taxon>
    </lineage>
</organism>
<dbReference type="VEuPathDB" id="FungiDB:SDRG_04071"/>
<dbReference type="EMBL" id="JH767141">
    <property type="protein sequence ID" value="EQC38357.1"/>
    <property type="molecule type" value="Genomic_DNA"/>
</dbReference>
<dbReference type="AlphaFoldDB" id="T0S6H4"/>
<name>T0S6H4_SAPDV</name>
<gene>
    <name evidence="2" type="ORF">SDRG_04071</name>
</gene>
<dbReference type="OMA" id="ENTNICR"/>
<dbReference type="InParanoid" id="T0S6H4"/>
<evidence type="ECO:0000313" key="3">
    <source>
        <dbReference type="Proteomes" id="UP000030762"/>
    </source>
</evidence>
<proteinExistence type="predicted"/>
<dbReference type="GO" id="GO:0004674">
    <property type="term" value="F:protein serine/threonine kinase activity"/>
    <property type="evidence" value="ECO:0007669"/>
    <property type="project" value="TreeGrafter"/>
</dbReference>
<dbReference type="STRING" id="1156394.T0S6H4"/>
<reference evidence="2 3" key="1">
    <citation type="submission" date="2012-04" db="EMBL/GenBank/DDBJ databases">
        <title>The Genome Sequence of Saprolegnia declina VS20.</title>
        <authorList>
            <consortium name="The Broad Institute Genome Sequencing Platform"/>
            <person name="Russ C."/>
            <person name="Nusbaum C."/>
            <person name="Tyler B."/>
            <person name="van West P."/>
            <person name="Dieguez-Uribeondo J."/>
            <person name="de Bruijn I."/>
            <person name="Tripathy S."/>
            <person name="Jiang R."/>
            <person name="Young S.K."/>
            <person name="Zeng Q."/>
            <person name="Gargeya S."/>
            <person name="Fitzgerald M."/>
            <person name="Haas B."/>
            <person name="Abouelleil A."/>
            <person name="Alvarado L."/>
            <person name="Arachchi H.M."/>
            <person name="Berlin A."/>
            <person name="Chapman S.B."/>
            <person name="Goldberg J."/>
            <person name="Griggs A."/>
            <person name="Gujja S."/>
            <person name="Hansen M."/>
            <person name="Howarth C."/>
            <person name="Imamovic A."/>
            <person name="Larimer J."/>
            <person name="McCowen C."/>
            <person name="Montmayeur A."/>
            <person name="Murphy C."/>
            <person name="Neiman D."/>
            <person name="Pearson M."/>
            <person name="Priest M."/>
            <person name="Roberts A."/>
            <person name="Saif S."/>
            <person name="Shea T."/>
            <person name="Sisk P."/>
            <person name="Sykes S."/>
            <person name="Wortman J."/>
            <person name="Nusbaum C."/>
            <person name="Birren B."/>
        </authorList>
    </citation>
    <scope>NUCLEOTIDE SEQUENCE [LARGE SCALE GENOMIC DNA]</scope>
    <source>
        <strain evidence="2 3">VS20</strain>
    </source>
</reference>